<dbReference type="EMBL" id="CABD030004053">
    <property type="status" value="NOT_ANNOTATED_CDS"/>
    <property type="molecule type" value="Genomic_DNA"/>
</dbReference>
<dbReference type="EMBL" id="CABD030004054">
    <property type="status" value="NOT_ANNOTATED_CDS"/>
    <property type="molecule type" value="Genomic_DNA"/>
</dbReference>
<sequence>MDCSADTMTNRLLQRSRSSLPVDDTTKTIAKRLEAYYRASIPVIAYYETKTQLHKINAEGTPEDVFLQLCTAIDSIF</sequence>
<dbReference type="EMBL" id="CABD030004051">
    <property type="status" value="NOT_ANNOTATED_CDS"/>
    <property type="molecule type" value="Genomic_DNA"/>
</dbReference>
<dbReference type="SMR" id="A0A2I2ZY19"/>
<dbReference type="InterPro" id="IPR027417">
    <property type="entry name" value="P-loop_NTPase"/>
</dbReference>
<dbReference type="SUPFAM" id="SSF52540">
    <property type="entry name" value="P-loop containing nucleoside triphosphate hydrolases"/>
    <property type="match status" value="1"/>
</dbReference>
<keyword evidence="1" id="KW-0808">Transferase</keyword>
<dbReference type="PANTHER" id="PTHR23359">
    <property type="entry name" value="NUCLEOTIDE KINASE"/>
    <property type="match status" value="1"/>
</dbReference>
<keyword evidence="2" id="KW-0547">Nucleotide-binding</keyword>
<dbReference type="Bgee" id="ENSGGOG00000014497">
    <property type="expression patterns" value="Expressed in prefrontal cortex and 4 other cell types or tissues"/>
</dbReference>
<evidence type="ECO:0000313" key="5">
    <source>
        <dbReference type="Proteomes" id="UP000001519"/>
    </source>
</evidence>
<reference evidence="5" key="1">
    <citation type="submission" date="2011-05" db="EMBL/GenBank/DDBJ databases">
        <title>Insights into the evolution of the great apes provided by the gorilla genome.</title>
        <authorList>
            <person name="Scally A."/>
        </authorList>
    </citation>
    <scope>NUCLEOTIDE SEQUENCE [LARGE SCALE GENOMIC DNA]</scope>
</reference>
<evidence type="ECO:0000256" key="3">
    <source>
        <dbReference type="ARBA" id="ARBA00022777"/>
    </source>
</evidence>
<evidence type="ECO:0000313" key="4">
    <source>
        <dbReference type="Ensembl" id="ENSGGOP00000052112.1"/>
    </source>
</evidence>
<dbReference type="Proteomes" id="UP000001519">
    <property type="component" value="Chromosome 1"/>
</dbReference>
<dbReference type="GO" id="GO:0019205">
    <property type="term" value="F:nucleobase-containing compound kinase activity"/>
    <property type="evidence" value="ECO:0007669"/>
    <property type="project" value="InterPro"/>
</dbReference>
<evidence type="ECO:0000256" key="2">
    <source>
        <dbReference type="ARBA" id="ARBA00022741"/>
    </source>
</evidence>
<dbReference type="AlphaFoldDB" id="A0A2I2ZY19"/>
<dbReference type="GO" id="GO:0009117">
    <property type="term" value="P:nucleotide metabolic process"/>
    <property type="evidence" value="ECO:0007669"/>
    <property type="project" value="UniProtKB-ARBA"/>
</dbReference>
<dbReference type="Gene3D" id="3.40.50.300">
    <property type="entry name" value="P-loop containing nucleotide triphosphate hydrolases"/>
    <property type="match status" value="1"/>
</dbReference>
<dbReference type="InterPro" id="IPR000850">
    <property type="entry name" value="Adenylat/UMP-CMP_kin"/>
</dbReference>
<gene>
    <name evidence="4" type="primary">AK5</name>
</gene>
<reference evidence="4 5" key="2">
    <citation type="journal article" date="2012" name="Nature">
        <title>Insights into hominid evolution from the gorilla genome sequence.</title>
        <authorList>
            <person name="Scally A."/>
            <person name="Dutheil J.Y."/>
            <person name="Hillier L.W."/>
            <person name="Jordan G.E."/>
            <person name="Goodhead I."/>
            <person name="Herrero J."/>
            <person name="Hobolth A."/>
            <person name="Lappalainen T."/>
            <person name="Mailund T."/>
            <person name="Marques-Bonet T."/>
            <person name="McCarthy S."/>
            <person name="Montgomery S.H."/>
            <person name="Schwalie P.C."/>
            <person name="Tang Y.A."/>
            <person name="Ward M.C."/>
            <person name="Xue Y."/>
            <person name="Yngvadottir B."/>
            <person name="Alkan C."/>
            <person name="Andersen L.N."/>
            <person name="Ayub Q."/>
            <person name="Ball E.V."/>
            <person name="Beal K."/>
            <person name="Bradley B.J."/>
            <person name="Chen Y."/>
            <person name="Clee C.M."/>
            <person name="Fitzgerald S."/>
            <person name="Graves T.A."/>
            <person name="Gu Y."/>
            <person name="Heath P."/>
            <person name="Heger A."/>
            <person name="Karakoc E."/>
            <person name="Kolb-Kokocinski A."/>
            <person name="Laird G.K."/>
            <person name="Lunter G."/>
            <person name="Meader S."/>
            <person name="Mort M."/>
            <person name="Mullikin J.C."/>
            <person name="Munch K."/>
            <person name="O'Connor T.D."/>
            <person name="Phillips A.D."/>
            <person name="Prado-Martinez J."/>
            <person name="Rogers A.S."/>
            <person name="Sajjadian S."/>
            <person name="Schmidt D."/>
            <person name="Shaw K."/>
            <person name="Simpson J.T."/>
            <person name="Stenson P.D."/>
            <person name="Turner D.J."/>
            <person name="Vigilant L."/>
            <person name="Vilella A.J."/>
            <person name="Whitener W."/>
            <person name="Zhu B."/>
            <person name="Cooper D.N."/>
            <person name="de Jong P."/>
            <person name="Dermitzakis E.T."/>
            <person name="Eichler E.E."/>
            <person name="Flicek P."/>
            <person name="Goldman N."/>
            <person name="Mundy N.I."/>
            <person name="Ning Z."/>
            <person name="Odom D.T."/>
            <person name="Ponting C.P."/>
            <person name="Quail M.A."/>
            <person name="Ryder O.A."/>
            <person name="Searle S.M."/>
            <person name="Warren W.C."/>
            <person name="Wilson R.K."/>
            <person name="Schierup M.H."/>
            <person name="Rogers J."/>
            <person name="Tyler-Smith C."/>
            <person name="Durbin R."/>
        </authorList>
    </citation>
    <scope>NUCLEOTIDE SEQUENCE [LARGE SCALE GENOMIC DNA]</scope>
</reference>
<dbReference type="Ensembl" id="ENSGGOT00000066097.1">
    <property type="protein sequence ID" value="ENSGGOP00000052112.1"/>
    <property type="gene ID" value="ENSGGOG00000014497.3"/>
</dbReference>
<proteinExistence type="predicted"/>
<dbReference type="EMBL" id="CABD030004050">
    <property type="status" value="NOT_ANNOTATED_CDS"/>
    <property type="molecule type" value="Genomic_DNA"/>
</dbReference>
<keyword evidence="3" id="KW-0418">Kinase</keyword>
<dbReference type="GO" id="GO:0009123">
    <property type="term" value="P:nucleoside monophosphate metabolic process"/>
    <property type="evidence" value="ECO:0007669"/>
    <property type="project" value="UniProtKB-ARBA"/>
</dbReference>
<dbReference type="Pfam" id="PF00406">
    <property type="entry name" value="ADK"/>
    <property type="match status" value="1"/>
</dbReference>
<dbReference type="GeneTree" id="ENSGT00940000155917"/>
<protein>
    <submittedName>
        <fullName evidence="4">Adenylate kinase 5</fullName>
    </submittedName>
</protein>
<name>A0A2I2ZY19_GORGO</name>
<reference evidence="4" key="4">
    <citation type="submission" date="2025-09" db="UniProtKB">
        <authorList>
            <consortium name="Ensembl"/>
        </authorList>
    </citation>
    <scope>IDENTIFICATION</scope>
</reference>
<keyword evidence="5" id="KW-1185">Reference proteome</keyword>
<accession>A0A2I2ZY19</accession>
<organism evidence="4 5">
    <name type="scientific">Gorilla gorilla gorilla</name>
    <name type="common">Western lowland gorilla</name>
    <dbReference type="NCBI Taxonomy" id="9595"/>
    <lineage>
        <taxon>Eukaryota</taxon>
        <taxon>Metazoa</taxon>
        <taxon>Chordata</taxon>
        <taxon>Craniata</taxon>
        <taxon>Vertebrata</taxon>
        <taxon>Euteleostomi</taxon>
        <taxon>Mammalia</taxon>
        <taxon>Eutheria</taxon>
        <taxon>Euarchontoglires</taxon>
        <taxon>Primates</taxon>
        <taxon>Haplorrhini</taxon>
        <taxon>Catarrhini</taxon>
        <taxon>Hominidae</taxon>
        <taxon>Gorilla</taxon>
    </lineage>
</organism>
<dbReference type="GO" id="GO:0016776">
    <property type="term" value="F:phosphotransferase activity, phosphate group as acceptor"/>
    <property type="evidence" value="ECO:0007669"/>
    <property type="project" value="UniProtKB-ARBA"/>
</dbReference>
<dbReference type="GO" id="GO:0005524">
    <property type="term" value="F:ATP binding"/>
    <property type="evidence" value="ECO:0007669"/>
    <property type="project" value="InterPro"/>
</dbReference>
<dbReference type="EMBL" id="CABD030004052">
    <property type="status" value="NOT_ANNOTATED_CDS"/>
    <property type="molecule type" value="Genomic_DNA"/>
</dbReference>
<reference evidence="4" key="3">
    <citation type="submission" date="2025-08" db="UniProtKB">
        <authorList>
            <consortium name="Ensembl"/>
        </authorList>
    </citation>
    <scope>IDENTIFICATION</scope>
</reference>
<evidence type="ECO:0000256" key="1">
    <source>
        <dbReference type="ARBA" id="ARBA00022679"/>
    </source>
</evidence>